<evidence type="ECO:0000256" key="4">
    <source>
        <dbReference type="SAM" id="MobiDB-lite"/>
    </source>
</evidence>
<feature type="domain" description="Disease resistance N-terminal" evidence="5">
    <location>
        <begin position="9"/>
        <end position="93"/>
    </location>
</feature>
<dbReference type="PANTHER" id="PTHR19338:SF73">
    <property type="entry name" value="DISEASE RESISTANCE PROTEIN RGA2-LIKE"/>
    <property type="match status" value="1"/>
</dbReference>
<dbReference type="GO" id="GO:0000166">
    <property type="term" value="F:nucleotide binding"/>
    <property type="evidence" value="ECO:0007669"/>
    <property type="project" value="UniProtKB-KW"/>
</dbReference>
<dbReference type="Pfam" id="PF18052">
    <property type="entry name" value="Rx_N"/>
    <property type="match status" value="1"/>
</dbReference>
<feature type="compositionally biased region" description="Polar residues" evidence="4">
    <location>
        <begin position="126"/>
        <end position="138"/>
    </location>
</feature>
<keyword evidence="3" id="KW-0611">Plant defense</keyword>
<keyword evidence="1" id="KW-0677">Repeat</keyword>
<dbReference type="Proteomes" id="UP001567538">
    <property type="component" value="Unassembled WGS sequence"/>
</dbReference>
<dbReference type="Gene3D" id="1.20.5.4130">
    <property type="match status" value="1"/>
</dbReference>
<keyword evidence="7" id="KW-1185">Reference proteome</keyword>
<keyword evidence="2" id="KW-0547">Nucleotide-binding</keyword>
<evidence type="ECO:0000256" key="1">
    <source>
        <dbReference type="ARBA" id="ARBA00022737"/>
    </source>
</evidence>
<sequence>MTEASTAYFLNKFDKFVTAEVKLRGALDERINELKSEHELITEVLKGADALREQDSQFRVWIKQLRNIYQDIASVVDMYTHRKTHKNAAPWYSGLPRMKSHDISDKIDDIEKKLKRIKEKKERYPVSSSPHPASTSAEHQAGIAPL</sequence>
<evidence type="ECO:0000313" key="7">
    <source>
        <dbReference type="Proteomes" id="UP001567538"/>
    </source>
</evidence>
<evidence type="ECO:0000313" key="6">
    <source>
        <dbReference type="EMBL" id="KAL1541588.1"/>
    </source>
</evidence>
<dbReference type="PANTHER" id="PTHR19338">
    <property type="entry name" value="TRANSLOCASE OF INNER MITOCHONDRIAL MEMBRANE 13 HOMOLOG"/>
    <property type="match status" value="1"/>
</dbReference>
<organism evidence="6 7">
    <name type="scientific">Salvia divinorum</name>
    <name type="common">Maria pastora</name>
    <name type="synonym">Diviner's sage</name>
    <dbReference type="NCBI Taxonomy" id="28513"/>
    <lineage>
        <taxon>Eukaryota</taxon>
        <taxon>Viridiplantae</taxon>
        <taxon>Streptophyta</taxon>
        <taxon>Embryophyta</taxon>
        <taxon>Tracheophyta</taxon>
        <taxon>Spermatophyta</taxon>
        <taxon>Magnoliopsida</taxon>
        <taxon>eudicotyledons</taxon>
        <taxon>Gunneridae</taxon>
        <taxon>Pentapetalae</taxon>
        <taxon>asterids</taxon>
        <taxon>lamiids</taxon>
        <taxon>Lamiales</taxon>
        <taxon>Lamiaceae</taxon>
        <taxon>Nepetoideae</taxon>
        <taxon>Mentheae</taxon>
        <taxon>Salviinae</taxon>
        <taxon>Salvia</taxon>
        <taxon>Salvia subgen. Calosphace</taxon>
    </lineage>
</organism>
<dbReference type="EMBL" id="JBEAFC010000009">
    <property type="protein sequence ID" value="KAL1541588.1"/>
    <property type="molecule type" value="Genomic_DNA"/>
</dbReference>
<protein>
    <submittedName>
        <fullName evidence="6">Disease resistance protein RPM1-like</fullName>
    </submittedName>
</protein>
<dbReference type="InterPro" id="IPR041118">
    <property type="entry name" value="Rx_N"/>
</dbReference>
<reference evidence="6 7" key="1">
    <citation type="submission" date="2024-06" db="EMBL/GenBank/DDBJ databases">
        <title>A chromosome level genome sequence of Diviner's sage (Salvia divinorum).</title>
        <authorList>
            <person name="Ford S.A."/>
            <person name="Ro D.-K."/>
            <person name="Ness R.W."/>
            <person name="Phillips M.A."/>
        </authorList>
    </citation>
    <scope>NUCLEOTIDE SEQUENCE [LARGE SCALE GENOMIC DNA]</scope>
    <source>
        <strain evidence="6">SAF-2024a</strain>
        <tissue evidence="6">Leaf</tissue>
    </source>
</reference>
<gene>
    <name evidence="6" type="ORF">AAHA92_25789</name>
</gene>
<dbReference type="AlphaFoldDB" id="A0ABD1GBS9"/>
<feature type="region of interest" description="Disordered" evidence="4">
    <location>
        <begin position="118"/>
        <end position="146"/>
    </location>
</feature>
<proteinExistence type="predicted"/>
<evidence type="ECO:0000256" key="3">
    <source>
        <dbReference type="ARBA" id="ARBA00022821"/>
    </source>
</evidence>
<comment type="caution">
    <text evidence="6">The sequence shown here is derived from an EMBL/GenBank/DDBJ whole genome shotgun (WGS) entry which is preliminary data.</text>
</comment>
<evidence type="ECO:0000256" key="2">
    <source>
        <dbReference type="ARBA" id="ARBA00022741"/>
    </source>
</evidence>
<accession>A0ABD1GBS9</accession>
<dbReference type="GO" id="GO:0006952">
    <property type="term" value="P:defense response"/>
    <property type="evidence" value="ECO:0007669"/>
    <property type="project" value="UniProtKB-KW"/>
</dbReference>
<name>A0ABD1GBS9_SALDI</name>
<evidence type="ECO:0000259" key="5">
    <source>
        <dbReference type="Pfam" id="PF18052"/>
    </source>
</evidence>